<organism evidence="6 7">
    <name type="scientific">Drosophila guanche</name>
    <name type="common">Fruit fly</name>
    <dbReference type="NCBI Taxonomy" id="7266"/>
    <lineage>
        <taxon>Eukaryota</taxon>
        <taxon>Metazoa</taxon>
        <taxon>Ecdysozoa</taxon>
        <taxon>Arthropoda</taxon>
        <taxon>Hexapoda</taxon>
        <taxon>Insecta</taxon>
        <taxon>Pterygota</taxon>
        <taxon>Neoptera</taxon>
        <taxon>Endopterygota</taxon>
        <taxon>Diptera</taxon>
        <taxon>Brachycera</taxon>
        <taxon>Muscomorpha</taxon>
        <taxon>Ephydroidea</taxon>
        <taxon>Drosophilidae</taxon>
        <taxon>Drosophila</taxon>
        <taxon>Sophophora</taxon>
    </lineage>
</organism>
<evidence type="ECO:0000256" key="5">
    <source>
        <dbReference type="SAM" id="MobiDB-lite"/>
    </source>
</evidence>
<comment type="function">
    <text evidence="4">Protein phosphatase inhibitor that specifically inhibits protein phosphatase 2A (PP2A) during mitosis.</text>
</comment>
<comment type="subcellular location">
    <subcellularLocation>
        <location evidence="4">Cytoplasm</location>
    </subcellularLocation>
</comment>
<keyword evidence="4" id="KW-0132">Cell division</keyword>
<dbReference type="PANTHER" id="PTHR10358">
    <property type="entry name" value="ENDOSULFINE"/>
    <property type="match status" value="1"/>
</dbReference>
<gene>
    <name evidence="6" type="ORF">DGUA_6G014504</name>
</gene>
<dbReference type="InterPro" id="IPR006760">
    <property type="entry name" value="Endosulphine"/>
</dbReference>
<proteinExistence type="inferred from homology"/>
<dbReference type="Proteomes" id="UP000268350">
    <property type="component" value="Unassembled WGS sequence"/>
</dbReference>
<reference evidence="7" key="1">
    <citation type="submission" date="2018-01" db="EMBL/GenBank/DDBJ databases">
        <authorList>
            <person name="Alioto T."/>
            <person name="Alioto T."/>
        </authorList>
    </citation>
    <scope>NUCLEOTIDE SEQUENCE [LARGE SCALE GENOMIC DNA]</scope>
</reference>
<feature type="compositionally biased region" description="Polar residues" evidence="5">
    <location>
        <begin position="55"/>
        <end position="75"/>
    </location>
</feature>
<evidence type="ECO:0000313" key="6">
    <source>
        <dbReference type="EMBL" id="SPP84695.1"/>
    </source>
</evidence>
<evidence type="ECO:0000256" key="3">
    <source>
        <dbReference type="ARBA" id="ARBA00023272"/>
    </source>
</evidence>
<dbReference type="PANTHER" id="PTHR10358:SF6">
    <property type="entry name" value="ENDOSULFINE, ISOFORM A"/>
    <property type="match status" value="1"/>
</dbReference>
<keyword evidence="4" id="KW-0131">Cell cycle</keyword>
<evidence type="ECO:0000256" key="4">
    <source>
        <dbReference type="RuleBase" id="RU363120"/>
    </source>
</evidence>
<dbReference type="EMBL" id="OUUW01000009">
    <property type="protein sequence ID" value="SPP84695.1"/>
    <property type="molecule type" value="Genomic_DNA"/>
</dbReference>
<dbReference type="AlphaFoldDB" id="A0A3B0JRD1"/>
<dbReference type="GO" id="GO:0005737">
    <property type="term" value="C:cytoplasm"/>
    <property type="evidence" value="ECO:0007669"/>
    <property type="project" value="UniProtKB-SubCell"/>
</dbReference>
<feature type="region of interest" description="Disordered" evidence="5">
    <location>
        <begin position="55"/>
        <end position="83"/>
    </location>
</feature>
<evidence type="ECO:0000256" key="2">
    <source>
        <dbReference type="ARBA" id="ARBA00022776"/>
    </source>
</evidence>
<dbReference type="OrthoDB" id="5949865at2759"/>
<name>A0A3B0JRD1_DROGU</name>
<feature type="region of interest" description="Disordered" evidence="5">
    <location>
        <begin position="145"/>
        <end position="170"/>
    </location>
</feature>
<keyword evidence="7" id="KW-1185">Reference proteome</keyword>
<sequence length="170" mass="18761">MSSHSTITFSDCFGETAPPFLTYSRRQTLVGISFSFSHLLIRDSLCFKNQITMSSTEDNNSPATTPQEGEAPEQTNPRDLEKIEEEKLKSKYSSGMRVPGGHSAFLQKRLQKGQKFFDSGDYQMAKQKGGSVKQVFANKVSTGEAIPTPETVPARKTSIIQPCNKFPATS</sequence>
<evidence type="ECO:0000256" key="1">
    <source>
        <dbReference type="ARBA" id="ARBA00010520"/>
    </source>
</evidence>
<evidence type="ECO:0000313" key="7">
    <source>
        <dbReference type="Proteomes" id="UP000268350"/>
    </source>
</evidence>
<keyword evidence="3 4" id="KW-0650">Protein phosphatase inhibitor</keyword>
<dbReference type="GO" id="GO:0004864">
    <property type="term" value="F:protein phosphatase inhibitor activity"/>
    <property type="evidence" value="ECO:0007669"/>
    <property type="project" value="UniProtKB-KW"/>
</dbReference>
<accession>A0A3B0JRD1</accession>
<protein>
    <submittedName>
        <fullName evidence="6">Blast:Alpha-endosulfine</fullName>
    </submittedName>
</protein>
<keyword evidence="2 4" id="KW-0498">Mitosis</keyword>
<dbReference type="STRING" id="7266.A0A3B0JRD1"/>
<dbReference type="Pfam" id="PF04667">
    <property type="entry name" value="Endosulfine"/>
    <property type="match status" value="1"/>
</dbReference>
<dbReference type="GO" id="GO:0051301">
    <property type="term" value="P:cell division"/>
    <property type="evidence" value="ECO:0007669"/>
    <property type="project" value="UniProtKB-KW"/>
</dbReference>
<keyword evidence="4" id="KW-0963">Cytoplasm</keyword>
<comment type="similarity">
    <text evidence="1 4">Belongs to the endosulfine family.</text>
</comment>